<dbReference type="Gene3D" id="1.10.287.110">
    <property type="entry name" value="DnaJ domain"/>
    <property type="match status" value="1"/>
</dbReference>
<evidence type="ECO:0000313" key="2">
    <source>
        <dbReference type="EMBL" id="CUV66407.1"/>
    </source>
</evidence>
<organism evidence="2">
    <name type="scientific">Sulfurovum sp. enrichment culture clone C5</name>
    <dbReference type="NCBI Taxonomy" id="497650"/>
    <lineage>
        <taxon>Bacteria</taxon>
        <taxon>Pseudomonadati</taxon>
        <taxon>Campylobacterota</taxon>
        <taxon>Epsilonproteobacteria</taxon>
        <taxon>Campylobacterales</taxon>
        <taxon>Sulfurovaceae</taxon>
        <taxon>Sulfurovum</taxon>
        <taxon>environmental samples</taxon>
    </lineage>
</organism>
<dbReference type="CDD" id="cd06257">
    <property type="entry name" value="DnaJ"/>
    <property type="match status" value="1"/>
</dbReference>
<reference evidence="2" key="1">
    <citation type="submission" date="2015-11" db="EMBL/GenBank/DDBJ databases">
        <authorList>
            <person name="Zhang Y."/>
            <person name="Guo Z."/>
        </authorList>
    </citation>
    <scope>NUCLEOTIDE SEQUENCE</scope>
    <source>
        <strain evidence="2">BN30871</strain>
    </source>
</reference>
<dbReference type="SMART" id="SM00271">
    <property type="entry name" value="DnaJ"/>
    <property type="match status" value="1"/>
</dbReference>
<dbReference type="InterPro" id="IPR001623">
    <property type="entry name" value="DnaJ_domain"/>
</dbReference>
<evidence type="ECO:0000259" key="1">
    <source>
        <dbReference type="PROSITE" id="PS50076"/>
    </source>
</evidence>
<proteinExistence type="predicted"/>
<feature type="domain" description="J" evidence="1">
    <location>
        <begin position="8"/>
        <end position="71"/>
    </location>
</feature>
<keyword evidence="2" id="KW-0346">Stress response</keyword>
<sequence length="87" mass="10159">MNYTNIQKALETLNLPVMITKNDVKKQYRFLAKKNHPDVGGDVVKLQELNIAYSVLMDYIDNFKFSFDENEVAKQLPSEYHLGNFKM</sequence>
<name>A0A0S4XQ03_9BACT</name>
<dbReference type="AlphaFoldDB" id="A0A0S4XQ03"/>
<protein>
    <submittedName>
        <fullName evidence="2">Heat shock protein</fullName>
    </submittedName>
</protein>
<accession>A0A0S4XQ03</accession>
<dbReference type="PROSITE" id="PS50076">
    <property type="entry name" value="DNAJ_2"/>
    <property type="match status" value="1"/>
</dbReference>
<dbReference type="InterPro" id="IPR036869">
    <property type="entry name" value="J_dom_sf"/>
</dbReference>
<gene>
    <name evidence="2" type="ORF">BN3087_810012</name>
</gene>
<dbReference type="SUPFAM" id="SSF46565">
    <property type="entry name" value="Chaperone J-domain"/>
    <property type="match status" value="1"/>
</dbReference>
<dbReference type="Pfam" id="PF00226">
    <property type="entry name" value="DnaJ"/>
    <property type="match status" value="1"/>
</dbReference>
<dbReference type="EMBL" id="FAXN01000086">
    <property type="protein sequence ID" value="CUV66407.1"/>
    <property type="molecule type" value="Genomic_DNA"/>
</dbReference>